<dbReference type="EMBL" id="CM000133">
    <property type="protein sequence ID" value="EAZ06760.1"/>
    <property type="molecule type" value="Genomic_DNA"/>
</dbReference>
<dbReference type="Proteomes" id="UP000007015">
    <property type="component" value="Chromosome 8"/>
</dbReference>
<proteinExistence type="predicted"/>
<protein>
    <submittedName>
        <fullName evidence="2">Uncharacterized protein</fullName>
    </submittedName>
</protein>
<dbReference type="AlphaFoldDB" id="A2YUJ9"/>
<evidence type="ECO:0000313" key="2">
    <source>
        <dbReference type="EMBL" id="EAZ06760.1"/>
    </source>
</evidence>
<evidence type="ECO:0000313" key="3">
    <source>
        <dbReference type="Proteomes" id="UP000007015"/>
    </source>
</evidence>
<dbReference type="HOGENOM" id="CLU_2780377_0_0_1"/>
<evidence type="ECO:0000256" key="1">
    <source>
        <dbReference type="SAM" id="MobiDB-lite"/>
    </source>
</evidence>
<dbReference type="Gramene" id="BGIOSGA028553-TA">
    <property type="protein sequence ID" value="BGIOSGA028553-PA"/>
    <property type="gene ID" value="BGIOSGA028553"/>
</dbReference>
<accession>A2YUJ9</accession>
<gene>
    <name evidence="2" type="ORF">OsI_29005</name>
</gene>
<name>A2YUJ9_ORYSI</name>
<organism evidence="2 3">
    <name type="scientific">Oryza sativa subsp. indica</name>
    <name type="common">Rice</name>
    <dbReference type="NCBI Taxonomy" id="39946"/>
    <lineage>
        <taxon>Eukaryota</taxon>
        <taxon>Viridiplantae</taxon>
        <taxon>Streptophyta</taxon>
        <taxon>Embryophyta</taxon>
        <taxon>Tracheophyta</taxon>
        <taxon>Spermatophyta</taxon>
        <taxon>Magnoliopsida</taxon>
        <taxon>Liliopsida</taxon>
        <taxon>Poales</taxon>
        <taxon>Poaceae</taxon>
        <taxon>BOP clade</taxon>
        <taxon>Oryzoideae</taxon>
        <taxon>Oryzeae</taxon>
        <taxon>Oryzinae</taxon>
        <taxon>Oryza</taxon>
        <taxon>Oryza sativa</taxon>
    </lineage>
</organism>
<reference evidence="2 3" key="1">
    <citation type="journal article" date="2005" name="PLoS Biol.">
        <title>The genomes of Oryza sativa: a history of duplications.</title>
        <authorList>
            <person name="Yu J."/>
            <person name="Wang J."/>
            <person name="Lin W."/>
            <person name="Li S."/>
            <person name="Li H."/>
            <person name="Zhou J."/>
            <person name="Ni P."/>
            <person name="Dong W."/>
            <person name="Hu S."/>
            <person name="Zeng C."/>
            <person name="Zhang J."/>
            <person name="Zhang Y."/>
            <person name="Li R."/>
            <person name="Xu Z."/>
            <person name="Li S."/>
            <person name="Li X."/>
            <person name="Zheng H."/>
            <person name="Cong L."/>
            <person name="Lin L."/>
            <person name="Yin J."/>
            <person name="Geng J."/>
            <person name="Li G."/>
            <person name="Shi J."/>
            <person name="Liu J."/>
            <person name="Lv H."/>
            <person name="Li J."/>
            <person name="Wang J."/>
            <person name="Deng Y."/>
            <person name="Ran L."/>
            <person name="Shi X."/>
            <person name="Wang X."/>
            <person name="Wu Q."/>
            <person name="Li C."/>
            <person name="Ren X."/>
            <person name="Wang J."/>
            <person name="Wang X."/>
            <person name="Li D."/>
            <person name="Liu D."/>
            <person name="Zhang X."/>
            <person name="Ji Z."/>
            <person name="Zhao W."/>
            <person name="Sun Y."/>
            <person name="Zhang Z."/>
            <person name="Bao J."/>
            <person name="Han Y."/>
            <person name="Dong L."/>
            <person name="Ji J."/>
            <person name="Chen P."/>
            <person name="Wu S."/>
            <person name="Liu J."/>
            <person name="Xiao Y."/>
            <person name="Bu D."/>
            <person name="Tan J."/>
            <person name="Yang L."/>
            <person name="Ye C."/>
            <person name="Zhang J."/>
            <person name="Xu J."/>
            <person name="Zhou Y."/>
            <person name="Yu Y."/>
            <person name="Zhang B."/>
            <person name="Zhuang S."/>
            <person name="Wei H."/>
            <person name="Liu B."/>
            <person name="Lei M."/>
            <person name="Yu H."/>
            <person name="Li Y."/>
            <person name="Xu H."/>
            <person name="Wei S."/>
            <person name="He X."/>
            <person name="Fang L."/>
            <person name="Zhang Z."/>
            <person name="Zhang Y."/>
            <person name="Huang X."/>
            <person name="Su Z."/>
            <person name="Tong W."/>
            <person name="Li J."/>
            <person name="Tong Z."/>
            <person name="Li S."/>
            <person name="Ye J."/>
            <person name="Wang L."/>
            <person name="Fang L."/>
            <person name="Lei T."/>
            <person name="Chen C."/>
            <person name="Chen H."/>
            <person name="Xu Z."/>
            <person name="Li H."/>
            <person name="Huang H."/>
            <person name="Zhang F."/>
            <person name="Xu H."/>
            <person name="Li N."/>
            <person name="Zhao C."/>
            <person name="Li S."/>
            <person name="Dong L."/>
            <person name="Huang Y."/>
            <person name="Li L."/>
            <person name="Xi Y."/>
            <person name="Qi Q."/>
            <person name="Li W."/>
            <person name="Zhang B."/>
            <person name="Hu W."/>
            <person name="Zhang Y."/>
            <person name="Tian X."/>
            <person name="Jiao Y."/>
            <person name="Liang X."/>
            <person name="Jin J."/>
            <person name="Gao L."/>
            <person name="Zheng W."/>
            <person name="Hao B."/>
            <person name="Liu S."/>
            <person name="Wang W."/>
            <person name="Yuan L."/>
            <person name="Cao M."/>
            <person name="McDermott J."/>
            <person name="Samudrala R."/>
            <person name="Wang J."/>
            <person name="Wong G.K."/>
            <person name="Yang H."/>
        </authorList>
    </citation>
    <scope>NUCLEOTIDE SEQUENCE [LARGE SCALE GENOMIC DNA]</scope>
    <source>
        <strain evidence="3">cv. 93-11</strain>
    </source>
</reference>
<feature type="compositionally biased region" description="Low complexity" evidence="1">
    <location>
        <begin position="52"/>
        <end position="69"/>
    </location>
</feature>
<feature type="region of interest" description="Disordered" evidence="1">
    <location>
        <begin position="27"/>
        <end position="69"/>
    </location>
</feature>
<feature type="compositionally biased region" description="Low complexity" evidence="1">
    <location>
        <begin position="27"/>
        <end position="41"/>
    </location>
</feature>
<keyword evidence="3" id="KW-1185">Reference proteome</keyword>
<sequence>MASSLAASPAADAAVGEAASAVVVAVSASAAPTTDPASVAVGWRRRVEPHPGSASAAGPATDPATQWQQ</sequence>